<dbReference type="RefSeq" id="WP_173270099.1">
    <property type="nucleotide sequence ID" value="NZ_AP021889.1"/>
</dbReference>
<proteinExistence type="predicted"/>
<accession>A0A6F8PSK7</accession>
<gene>
    <name evidence="1" type="ORF">THMIRHAS_03870</name>
</gene>
<dbReference type="AlphaFoldDB" id="A0A6F8PSK7"/>
<protein>
    <submittedName>
        <fullName evidence="1">Uncharacterized protein</fullName>
    </submittedName>
</protein>
<reference evidence="2" key="1">
    <citation type="submission" date="2019-11" db="EMBL/GenBank/DDBJ databases">
        <title>Isolation and characterization of two novel species in the genus Thiomicrorhabdus.</title>
        <authorList>
            <person name="Mochizuki J."/>
            <person name="Kojima H."/>
            <person name="Fukui M."/>
        </authorList>
    </citation>
    <scope>NUCLEOTIDE SEQUENCE [LARGE SCALE GENOMIC DNA]</scope>
    <source>
        <strain evidence="2">aks77</strain>
    </source>
</reference>
<evidence type="ECO:0000313" key="1">
    <source>
        <dbReference type="EMBL" id="BBP45014.1"/>
    </source>
</evidence>
<keyword evidence="2" id="KW-1185">Reference proteome</keyword>
<organism evidence="1 2">
    <name type="scientific">Thiosulfatimonas sediminis</name>
    <dbReference type="NCBI Taxonomy" id="2675054"/>
    <lineage>
        <taxon>Bacteria</taxon>
        <taxon>Pseudomonadati</taxon>
        <taxon>Pseudomonadota</taxon>
        <taxon>Gammaproteobacteria</taxon>
        <taxon>Thiotrichales</taxon>
        <taxon>Piscirickettsiaceae</taxon>
        <taxon>Thiosulfatimonas</taxon>
    </lineage>
</organism>
<dbReference type="KEGG" id="tse:THMIRHAS_03870"/>
<dbReference type="Proteomes" id="UP000501726">
    <property type="component" value="Chromosome"/>
</dbReference>
<sequence length="93" mass="10679">MDKQTKILNHLQQFFFNSRDPLKGFFTLSDKGTTYRAWDFVCTPDKSVAKNRATREKVEFTSLNAVAEWAAGMDFEGAFISFDKQRKEGATDE</sequence>
<dbReference type="EMBL" id="AP021889">
    <property type="protein sequence ID" value="BBP45014.1"/>
    <property type="molecule type" value="Genomic_DNA"/>
</dbReference>
<evidence type="ECO:0000313" key="2">
    <source>
        <dbReference type="Proteomes" id="UP000501726"/>
    </source>
</evidence>
<name>A0A6F8PSK7_9GAMM</name>